<dbReference type="InterPro" id="IPR004712">
    <property type="entry name" value="Na+/H+_antiporter_fungi"/>
</dbReference>
<evidence type="ECO:0000256" key="7">
    <source>
        <dbReference type="ARBA" id="ARBA00023053"/>
    </source>
</evidence>
<reference evidence="14" key="2">
    <citation type="submission" date="2021-10" db="EMBL/GenBank/DDBJ databases">
        <title>Phylogenomics reveals ancestral predisposition of the termite-cultivated fungus Termitomyces towards a domesticated lifestyle.</title>
        <authorList>
            <person name="Auxier B."/>
            <person name="Grum-Grzhimaylo A."/>
            <person name="Cardenas M.E."/>
            <person name="Lodge J.D."/>
            <person name="Laessoe T."/>
            <person name="Pedersen O."/>
            <person name="Smith M.E."/>
            <person name="Kuyper T.W."/>
            <person name="Franco-Molano E.A."/>
            <person name="Baroni T.J."/>
            <person name="Aanen D.K."/>
        </authorList>
    </citation>
    <scope>NUCLEOTIDE SEQUENCE</scope>
    <source>
        <strain evidence="14">AP01</strain>
        <tissue evidence="14">Mycelium</tissue>
    </source>
</reference>
<dbReference type="OrthoDB" id="5307922at2759"/>
<feature type="transmembrane region" description="Helical" evidence="12">
    <location>
        <begin position="489"/>
        <end position="510"/>
    </location>
</feature>
<gene>
    <name evidence="14" type="ORF">DXG03_000610</name>
</gene>
<keyword evidence="10" id="KW-0739">Sodium transport</keyword>
<dbReference type="PANTHER" id="PTHR31382">
    <property type="entry name" value="NA(+)/H(+) ANTIPORTER"/>
    <property type="match status" value="1"/>
</dbReference>
<dbReference type="GO" id="GO:0042391">
    <property type="term" value="P:regulation of membrane potential"/>
    <property type="evidence" value="ECO:0007669"/>
    <property type="project" value="InterPro"/>
</dbReference>
<dbReference type="Gene3D" id="2.120.10.30">
    <property type="entry name" value="TolB, C-terminal domain"/>
    <property type="match status" value="1"/>
</dbReference>
<dbReference type="InterPro" id="IPR006153">
    <property type="entry name" value="Cation/H_exchanger_TM"/>
</dbReference>
<keyword evidence="4" id="KW-0050">Antiport</keyword>
<dbReference type="SUPFAM" id="SSF63829">
    <property type="entry name" value="Calcium-dependent phosphotriesterase"/>
    <property type="match status" value="1"/>
</dbReference>
<dbReference type="GO" id="GO:0030007">
    <property type="term" value="P:intracellular potassium ion homeostasis"/>
    <property type="evidence" value="ECO:0007669"/>
    <property type="project" value="TreeGrafter"/>
</dbReference>
<evidence type="ECO:0000256" key="6">
    <source>
        <dbReference type="ARBA" id="ARBA00022989"/>
    </source>
</evidence>
<feature type="transmembrane region" description="Helical" evidence="12">
    <location>
        <begin position="639"/>
        <end position="658"/>
    </location>
</feature>
<dbReference type="GO" id="GO:0036376">
    <property type="term" value="P:sodium ion export across plasma membrane"/>
    <property type="evidence" value="ECO:0007669"/>
    <property type="project" value="InterPro"/>
</dbReference>
<evidence type="ECO:0000256" key="3">
    <source>
        <dbReference type="ARBA" id="ARBA00022448"/>
    </source>
</evidence>
<evidence type="ECO:0000256" key="9">
    <source>
        <dbReference type="ARBA" id="ARBA00023136"/>
    </source>
</evidence>
<feature type="transmembrane region" description="Helical" evidence="12">
    <location>
        <begin position="604"/>
        <end position="627"/>
    </location>
</feature>
<feature type="transmembrane region" description="Helical" evidence="12">
    <location>
        <begin position="360"/>
        <end position="381"/>
    </location>
</feature>
<keyword evidence="9 12" id="KW-0472">Membrane</keyword>
<dbReference type="GO" id="GO:0120029">
    <property type="term" value="P:proton export across plasma membrane"/>
    <property type="evidence" value="ECO:0007669"/>
    <property type="project" value="InterPro"/>
</dbReference>
<dbReference type="GO" id="GO:0015385">
    <property type="term" value="F:sodium:proton antiporter activity"/>
    <property type="evidence" value="ECO:0007669"/>
    <property type="project" value="InterPro"/>
</dbReference>
<evidence type="ECO:0000256" key="10">
    <source>
        <dbReference type="ARBA" id="ARBA00023201"/>
    </source>
</evidence>
<feature type="domain" description="Cation/H+ exchanger transmembrane" evidence="13">
    <location>
        <begin position="449"/>
        <end position="697"/>
    </location>
</feature>
<dbReference type="InterPro" id="IPR011042">
    <property type="entry name" value="6-blade_b-propeller_TolB-like"/>
</dbReference>
<keyword evidence="5 12" id="KW-0812">Transmembrane</keyword>
<feature type="transmembrane region" description="Helical" evidence="12">
    <location>
        <begin position="522"/>
        <end position="539"/>
    </location>
</feature>
<sequence>MGRLLNFLVLVLAIAGGVYQLYLKPILVTAGLWRDVESIGNKHCKAVKELQACEKIVLHQPTGVIYLACSTPSSRPFWTPAVGRLNASGASFNDYVATYDPATSRITRLNIKNFGSERGLSLHGMDVVPSSSNPSELFVYLINHRAPLDPNSAPHVGADSAVEIFKTAVGSDTLSHIRTVEDPVIVCPNDLVGYPDGESFYFTNDHGEKVGHLRELDILGRKTTSVGYCHVKEGCKHAITKMHGNNGIARAQNDTFYVLNSLGGAINILDRQADNSLVVAEVLPTDCGLDNASVDSDGVVWIAGFPDAFTLLFKHFANPSIPAPSSALRLSINTGTSSFYGKKYKLDKFSMFSLLVKERFYINEVVLGTAFGVIVGPYVANIYDPRSWGTESAFITREVTRIVLATGLFAIGVELPKSYMAKHAKSLFVMVVPTMAIGWVIVAGGKYAKKHVPVNLRQILSAESAANDGLAFPFLTISLYLTVDANSRIAVSHWVVIGWLCLLFSHLMKFSHRRGYIDRESYVAQYLALAIFIIGVVSTIGSDDLLAAFAAGSAISWDGEFNDHTEGEVFSSVIDLVLNCACFVYIGAWFPFQTFNAPELGIVPWRLVVLFISILVLRRIPAILVLYRWIPEIKSWREALFSGHFAIFIASLALHKLPTPQVPPQNEEELLAACLEPIVAFVVLGSIIIHGLSIPFFSLGKTTLSMTNNLTNKTPDWMIGIRHASIGNSSTAFGSPSPKAEKVEASGGMERGEGPPTAALSQDLAQEQQNYQLPTTRSPSHELARPQAAHFPAAQ</sequence>
<evidence type="ECO:0000313" key="15">
    <source>
        <dbReference type="Proteomes" id="UP000775547"/>
    </source>
</evidence>
<evidence type="ECO:0000256" key="12">
    <source>
        <dbReference type="SAM" id="Phobius"/>
    </source>
</evidence>
<comment type="similarity">
    <text evidence="2">Belongs to the fungal Na(+)/H(+) exchanger family.</text>
</comment>
<feature type="transmembrane region" description="Helical" evidence="12">
    <location>
        <begin position="678"/>
        <end position="699"/>
    </location>
</feature>
<comment type="caution">
    <text evidence="14">The sequence shown here is derived from an EMBL/GenBank/DDBJ whole genome shotgun (WGS) entry which is preliminary data.</text>
</comment>
<comment type="subcellular location">
    <subcellularLocation>
        <location evidence="1">Membrane</location>
        <topology evidence="1">Multi-pass membrane protein</topology>
    </subcellularLocation>
</comment>
<evidence type="ECO:0000256" key="5">
    <source>
        <dbReference type="ARBA" id="ARBA00022692"/>
    </source>
</evidence>
<dbReference type="InterPro" id="IPR038770">
    <property type="entry name" value="Na+/solute_symporter_sf"/>
</dbReference>
<feature type="transmembrane region" description="Helical" evidence="12">
    <location>
        <begin position="426"/>
        <end position="444"/>
    </location>
</feature>
<feature type="domain" description="Cation/H+ exchanger transmembrane" evidence="13">
    <location>
        <begin position="352"/>
        <end position="444"/>
    </location>
</feature>
<evidence type="ECO:0000256" key="11">
    <source>
        <dbReference type="SAM" id="MobiDB-lite"/>
    </source>
</evidence>
<evidence type="ECO:0000256" key="8">
    <source>
        <dbReference type="ARBA" id="ARBA00023065"/>
    </source>
</evidence>
<evidence type="ECO:0000256" key="2">
    <source>
        <dbReference type="ARBA" id="ARBA00005248"/>
    </source>
</evidence>
<protein>
    <recommendedName>
        <fullName evidence="13">Cation/H+ exchanger transmembrane domain-containing protein</fullName>
    </recommendedName>
</protein>
<feature type="region of interest" description="Disordered" evidence="11">
    <location>
        <begin position="729"/>
        <end position="795"/>
    </location>
</feature>
<dbReference type="Proteomes" id="UP000775547">
    <property type="component" value="Unassembled WGS sequence"/>
</dbReference>
<evidence type="ECO:0000256" key="1">
    <source>
        <dbReference type="ARBA" id="ARBA00004141"/>
    </source>
</evidence>
<accession>A0A9P7GAR5</accession>
<evidence type="ECO:0000256" key="4">
    <source>
        <dbReference type="ARBA" id="ARBA00022449"/>
    </source>
</evidence>
<dbReference type="Gene3D" id="1.20.1530.20">
    <property type="match status" value="1"/>
</dbReference>
<keyword evidence="8" id="KW-0406">Ion transport</keyword>
<dbReference type="AlphaFoldDB" id="A0A9P7GAR5"/>
<dbReference type="Pfam" id="PF00999">
    <property type="entry name" value="Na_H_Exchanger"/>
    <property type="match status" value="2"/>
</dbReference>
<organism evidence="14 15">
    <name type="scientific">Asterophora parasitica</name>
    <dbReference type="NCBI Taxonomy" id="117018"/>
    <lineage>
        <taxon>Eukaryota</taxon>
        <taxon>Fungi</taxon>
        <taxon>Dikarya</taxon>
        <taxon>Basidiomycota</taxon>
        <taxon>Agaricomycotina</taxon>
        <taxon>Agaricomycetes</taxon>
        <taxon>Agaricomycetidae</taxon>
        <taxon>Agaricales</taxon>
        <taxon>Tricholomatineae</taxon>
        <taxon>Lyophyllaceae</taxon>
        <taxon>Asterophora</taxon>
    </lineage>
</organism>
<dbReference type="PANTHER" id="PTHR31382:SF4">
    <property type="entry name" value="NA(+)_H(+) ANTIPORTER"/>
    <property type="match status" value="1"/>
</dbReference>
<name>A0A9P7GAR5_9AGAR</name>
<dbReference type="GO" id="GO:0005886">
    <property type="term" value="C:plasma membrane"/>
    <property type="evidence" value="ECO:0007669"/>
    <property type="project" value="InterPro"/>
</dbReference>
<keyword evidence="6 12" id="KW-1133">Transmembrane helix</keyword>
<keyword evidence="3" id="KW-0813">Transport</keyword>
<proteinExistence type="inferred from homology"/>
<keyword evidence="7" id="KW-0915">Sodium</keyword>
<evidence type="ECO:0000313" key="14">
    <source>
        <dbReference type="EMBL" id="KAG5643602.1"/>
    </source>
</evidence>
<dbReference type="EMBL" id="JABCKV010000104">
    <property type="protein sequence ID" value="KAG5643602.1"/>
    <property type="molecule type" value="Genomic_DNA"/>
</dbReference>
<reference evidence="14" key="1">
    <citation type="submission" date="2020-07" db="EMBL/GenBank/DDBJ databases">
        <authorList>
            <person name="Nieuwenhuis M."/>
            <person name="Van De Peppel L.J.J."/>
        </authorList>
    </citation>
    <scope>NUCLEOTIDE SEQUENCE</scope>
    <source>
        <strain evidence="14">AP01</strain>
        <tissue evidence="14">Mycelium</tissue>
    </source>
</reference>
<evidence type="ECO:0000259" key="13">
    <source>
        <dbReference type="Pfam" id="PF00999"/>
    </source>
</evidence>
<keyword evidence="15" id="KW-1185">Reference proteome</keyword>
<feature type="compositionally biased region" description="Polar residues" evidence="11">
    <location>
        <begin position="759"/>
        <end position="778"/>
    </location>
</feature>